<feature type="compositionally biased region" description="Acidic residues" evidence="1">
    <location>
        <begin position="559"/>
        <end position="569"/>
    </location>
</feature>
<evidence type="ECO:0000313" key="3">
    <source>
        <dbReference type="Proteomes" id="UP000242287"/>
    </source>
</evidence>
<dbReference type="Proteomes" id="UP000242287">
    <property type="component" value="Unassembled WGS sequence"/>
</dbReference>
<keyword evidence="3" id="KW-1185">Reference proteome</keyword>
<feature type="region of interest" description="Disordered" evidence="1">
    <location>
        <begin position="551"/>
        <end position="570"/>
    </location>
</feature>
<reference evidence="2 3" key="1">
    <citation type="submission" date="2014-02" db="EMBL/GenBank/DDBJ databases">
        <title>Transposable element dynamics among asymbiotic and ectomycorrhizal Amanita fungi.</title>
        <authorList>
            <consortium name="DOE Joint Genome Institute"/>
            <person name="Hess J."/>
            <person name="Skrede I."/>
            <person name="Wolfe B."/>
            <person name="LaButti K."/>
            <person name="Ohm R.A."/>
            <person name="Grigoriev I.V."/>
            <person name="Pringle A."/>
        </authorList>
    </citation>
    <scope>NUCLEOTIDE SEQUENCE [LARGE SCALE GENOMIC DNA]</scope>
    <source>
        <strain evidence="2 3">SKay4041</strain>
    </source>
</reference>
<dbReference type="EMBL" id="KZ302150">
    <property type="protein sequence ID" value="PFH46898.1"/>
    <property type="molecule type" value="Genomic_DNA"/>
</dbReference>
<protein>
    <submittedName>
        <fullName evidence="2">Uncharacterized protein</fullName>
    </submittedName>
</protein>
<evidence type="ECO:0000313" key="2">
    <source>
        <dbReference type="EMBL" id="PFH46898.1"/>
    </source>
</evidence>
<name>A0A2A9N9Y5_9AGAR</name>
<dbReference type="AlphaFoldDB" id="A0A2A9N9Y5"/>
<organism evidence="2 3">
    <name type="scientific">Amanita thiersii Skay4041</name>
    <dbReference type="NCBI Taxonomy" id="703135"/>
    <lineage>
        <taxon>Eukaryota</taxon>
        <taxon>Fungi</taxon>
        <taxon>Dikarya</taxon>
        <taxon>Basidiomycota</taxon>
        <taxon>Agaricomycotina</taxon>
        <taxon>Agaricomycetes</taxon>
        <taxon>Agaricomycetidae</taxon>
        <taxon>Agaricales</taxon>
        <taxon>Pluteineae</taxon>
        <taxon>Amanitaceae</taxon>
        <taxon>Amanita</taxon>
    </lineage>
</organism>
<evidence type="ECO:0000256" key="1">
    <source>
        <dbReference type="SAM" id="MobiDB-lite"/>
    </source>
</evidence>
<sequence length="677" mass="76181">MNPDPDHSQNFYNSLPHSWPIFSSEILDLIARQLPIDDLRRLKDINPVFENAYLDIVHSVTLLSSSTLMSLYTPKTSMWRYWVCNREEIVIPRFAARVKTAAIDISMIERPMVLNYEGVNHILDLLHCLSKLPNVRSLNLQGEGKNYTLIRSSLWAAVPCLSALTIASPLHVVTSLLGAKQDFKLLELRLVVESPSPDDLTLSSPSTQLISILPFVNCNETLVQLELIVHDPRAHLSSFFLGLDYLPHLLDLSLYVRHDDPSICDPLALNSFLAKHAQQLKILALRFYGINPNPEDINAMMAEKAWFERCFGGCVFPILEDLAIGLGVSDTCYATILSSFAGSIQSLTSLTVMDVFLDPDHLKLVLSCFPENKIKNISLQFWWPDPALVDVLLEHCSNMTKLTATINSTSRISKQLYLMFTDELHEQWGCSQITTFKYTELYPKLFSRYPRFQWGLEDAWSIVMTSTVLLVNAPTCMVVLSLSHQPMKCTSSYISEQKTSSFKPASQFDHQPTSAQTKDKNIQLSLNLTDPPPDYESPVFVPNLIIPKRCSAAGKGEDPNSDDDDDDPEFVTYVPEDGEALVKSKRIIISRHGDKQLYAAVDIYFVETNWTHKSSWRNSLRTTCSYRFRDSHSPVTLLDGKTTGNSLIDGTSDGCSRTFPSPLMANQNPSSRTGSRQ</sequence>
<feature type="region of interest" description="Disordered" evidence="1">
    <location>
        <begin position="646"/>
        <end position="677"/>
    </location>
</feature>
<gene>
    <name evidence="2" type="ORF">AMATHDRAFT_50691</name>
</gene>
<proteinExistence type="predicted"/>
<accession>A0A2A9N9Y5</accession>